<evidence type="ECO:0000256" key="1">
    <source>
        <dbReference type="SAM" id="SignalP"/>
    </source>
</evidence>
<organism evidence="2 3">
    <name type="scientific">Pseudoxanthomonas taiwanensis J19</name>
    <dbReference type="NCBI Taxonomy" id="935569"/>
    <lineage>
        <taxon>Bacteria</taxon>
        <taxon>Pseudomonadati</taxon>
        <taxon>Pseudomonadota</taxon>
        <taxon>Gammaproteobacteria</taxon>
        <taxon>Lysobacterales</taxon>
        <taxon>Lysobacteraceae</taxon>
        <taxon>Pseudoxanthomonas</taxon>
    </lineage>
</organism>
<evidence type="ECO:0000313" key="3">
    <source>
        <dbReference type="Proteomes" id="UP000321583"/>
    </source>
</evidence>
<accession>A0A562E3P5</accession>
<dbReference type="EMBL" id="VLJS01000025">
    <property type="protein sequence ID" value="TWH16460.1"/>
    <property type="molecule type" value="Genomic_DNA"/>
</dbReference>
<comment type="caution">
    <text evidence="2">The sequence shown here is derived from an EMBL/GenBank/DDBJ whole genome shotgun (WGS) entry which is preliminary data.</text>
</comment>
<name>A0A562E3P5_9GAMM</name>
<gene>
    <name evidence="2" type="ORF">L613_012000000020</name>
</gene>
<keyword evidence="3" id="KW-1185">Reference proteome</keyword>
<feature type="chain" id="PRO_5021925114" evidence="1">
    <location>
        <begin position="19"/>
        <end position="159"/>
    </location>
</feature>
<dbReference type="OrthoDB" id="6315657at2"/>
<dbReference type="Proteomes" id="UP000321583">
    <property type="component" value="Unassembled WGS sequence"/>
</dbReference>
<dbReference type="RefSeq" id="WP_019397929.1">
    <property type="nucleotide sequence ID" value="NZ_VLJS01000025.1"/>
</dbReference>
<protein>
    <submittedName>
        <fullName evidence="2">Uncharacterized protein</fullName>
    </submittedName>
</protein>
<dbReference type="AlphaFoldDB" id="A0A562E3P5"/>
<proteinExistence type="predicted"/>
<keyword evidence="1" id="KW-0732">Signal</keyword>
<evidence type="ECO:0000313" key="2">
    <source>
        <dbReference type="EMBL" id="TWH16460.1"/>
    </source>
</evidence>
<reference evidence="2 3" key="1">
    <citation type="submission" date="2019-07" db="EMBL/GenBank/DDBJ databases">
        <title>Genome sequencing of lignin-degrading bacterial isolates.</title>
        <authorList>
            <person name="Gladden J."/>
        </authorList>
    </citation>
    <scope>NUCLEOTIDE SEQUENCE [LARGE SCALE GENOMIC DNA]</scope>
    <source>
        <strain evidence="2 3">J19</strain>
    </source>
</reference>
<feature type="signal peptide" evidence="1">
    <location>
        <begin position="1"/>
        <end position="18"/>
    </location>
</feature>
<dbReference type="PROSITE" id="PS51257">
    <property type="entry name" value="PROKAR_LIPOPROTEIN"/>
    <property type="match status" value="1"/>
</dbReference>
<sequence length="159" mass="17403">MKLQYLILLCALPVQALAACAFDTNLKPFHVARSSLVDTADLPAPEVEEVSFTRGLGGGAVCDQLGFLTVKLRWPRGDYDLEDIGFEYRVVRGEAPEGLVPQGPVVASSIRGRRTEHQLTWVDGPPAEQQPLRLLLELRAVTADGWRGPPVQFRVGAMP</sequence>